<accession>A0A3P7MJY4</accession>
<protein>
    <submittedName>
        <fullName evidence="2">Uncharacterized protein</fullName>
    </submittedName>
</protein>
<gene>
    <name evidence="2" type="ORF">CGOC_LOCUS11390</name>
</gene>
<feature type="region of interest" description="Disordered" evidence="1">
    <location>
        <begin position="52"/>
        <end position="77"/>
    </location>
</feature>
<evidence type="ECO:0000313" key="3">
    <source>
        <dbReference type="Proteomes" id="UP000271889"/>
    </source>
</evidence>
<evidence type="ECO:0000313" key="2">
    <source>
        <dbReference type="EMBL" id="VDN29884.1"/>
    </source>
</evidence>
<dbReference type="AlphaFoldDB" id="A0A3P7MJY4"/>
<name>A0A3P7MJY4_CYLGO</name>
<organism evidence="2 3">
    <name type="scientific">Cylicostephanus goldi</name>
    <name type="common">Nematode worm</name>
    <dbReference type="NCBI Taxonomy" id="71465"/>
    <lineage>
        <taxon>Eukaryota</taxon>
        <taxon>Metazoa</taxon>
        <taxon>Ecdysozoa</taxon>
        <taxon>Nematoda</taxon>
        <taxon>Chromadorea</taxon>
        <taxon>Rhabditida</taxon>
        <taxon>Rhabditina</taxon>
        <taxon>Rhabditomorpha</taxon>
        <taxon>Strongyloidea</taxon>
        <taxon>Strongylidae</taxon>
        <taxon>Cylicostephanus</taxon>
    </lineage>
</organism>
<reference evidence="2 3" key="1">
    <citation type="submission" date="2018-11" db="EMBL/GenBank/DDBJ databases">
        <authorList>
            <consortium name="Pathogen Informatics"/>
        </authorList>
    </citation>
    <scope>NUCLEOTIDE SEQUENCE [LARGE SCALE GENOMIC DNA]</scope>
</reference>
<feature type="compositionally biased region" description="Polar residues" evidence="1">
    <location>
        <begin position="59"/>
        <end position="68"/>
    </location>
</feature>
<proteinExistence type="predicted"/>
<evidence type="ECO:0000256" key="1">
    <source>
        <dbReference type="SAM" id="MobiDB-lite"/>
    </source>
</evidence>
<sequence>MTTSNNFPTVSRYDFLDPPAPSIYTRPSVKDSSKIGVGNLFDGGLRKLVAAAKAAEEANQPSSPQAASTEEDEESPTRFYARHKVYVALFPPTKL</sequence>
<dbReference type="Proteomes" id="UP000271889">
    <property type="component" value="Unassembled WGS sequence"/>
</dbReference>
<dbReference type="EMBL" id="UYRV01116110">
    <property type="protein sequence ID" value="VDN29884.1"/>
    <property type="molecule type" value="Genomic_DNA"/>
</dbReference>
<keyword evidence="3" id="KW-1185">Reference proteome</keyword>